<reference evidence="19" key="1">
    <citation type="submission" date="2024-02" db="UniProtKB">
        <authorList>
            <consortium name="WormBaseParasite"/>
        </authorList>
    </citation>
    <scope>IDENTIFICATION</scope>
</reference>
<evidence type="ECO:0000256" key="10">
    <source>
        <dbReference type="ARBA" id="ARBA00022878"/>
    </source>
</evidence>
<comment type="pathway">
    <text evidence="2 15">Amino-acid degradation; L-phenylalanine degradation; acetoacetate and fumarate from L-phenylalanine: step 6/6.</text>
</comment>
<accession>A0AAF3EYZ8</accession>
<dbReference type="GO" id="GO:1902000">
    <property type="term" value="P:homogentisate catabolic process"/>
    <property type="evidence" value="ECO:0007669"/>
    <property type="project" value="TreeGrafter"/>
</dbReference>
<dbReference type="Gene3D" id="2.30.30.230">
    <property type="entry name" value="Fumarylacetoacetase, N-terminal domain"/>
    <property type="match status" value="1"/>
</dbReference>
<feature type="domain" description="Fumarylacetoacetase-like C-terminal" evidence="16">
    <location>
        <begin position="127"/>
        <end position="413"/>
    </location>
</feature>
<evidence type="ECO:0000256" key="13">
    <source>
        <dbReference type="PIRSR" id="PIRSR605959-2"/>
    </source>
</evidence>
<feature type="domain" description="Fumarylacetoacetase N-terminal" evidence="17">
    <location>
        <begin position="16"/>
        <end position="119"/>
    </location>
</feature>
<name>A0AAF3EYZ8_9BILA</name>
<sequence>MKSFVSVASDSDFPLENLPYGVFSVGNGPKTIGVAIGDRILNLREVAHLFEGIPTHGKAIAQAFQQDALNDFMGLPRPAWLEARALLQKLLSDDCPTIRDNAQLQKSLVSQSDAQMHLPARIGDYTDFYSSIQHATNVGIMFRGKENALMPNWKWLPVGYHGRASSVVVSGTPVRRPLGQTKADDATDPTFGPCRLLDFELEMAFFVGGPETKMGENIPIDKAQEHIFGMVLMNDWSARDIQKWEYVPLGPFLAKSFGTTISPWIVTMEALKPFMIANPQQDPAPLPYLTHSDPYTLDIDLTVSIKPDGTTNDHPVCHTNFKNLYWTLKQQLAHHTVNGCNMRPGDLLGSGTVSGPEDNEFGSMLELSWKGTKTVPVGETTRKFIQDGDEVTITGFCSKGGLRLGFGECRGRVLPARNI</sequence>
<dbReference type="NCBIfam" id="TIGR01266">
    <property type="entry name" value="fum_ac_acetase"/>
    <property type="match status" value="1"/>
</dbReference>
<evidence type="ECO:0000256" key="8">
    <source>
        <dbReference type="ARBA" id="ARBA00022837"/>
    </source>
</evidence>
<feature type="binding site" evidence="14">
    <location>
        <position position="259"/>
    </location>
    <ligand>
        <name>Mg(2+)</name>
        <dbReference type="ChEBI" id="CHEBI:18420"/>
    </ligand>
</feature>
<feature type="binding site" evidence="14">
    <location>
        <position position="127"/>
    </location>
    <ligand>
        <name>Ca(2+)</name>
        <dbReference type="ChEBI" id="CHEBI:29108"/>
    </ligand>
</feature>
<dbReference type="WBParaSite" id="MBELARI_LOCUS19465">
    <property type="protein sequence ID" value="MBELARI_LOCUS19465"/>
    <property type="gene ID" value="MBELARI_LOCUS19465"/>
</dbReference>
<protein>
    <recommendedName>
        <fullName evidence="5 15">Fumarylacetoacetase</fullName>
        <ecNumber evidence="4 15">3.7.1.2</ecNumber>
    </recommendedName>
    <alternativeName>
        <fullName evidence="15">Fumarylacetoacetate hydrolase</fullName>
    </alternativeName>
</protein>
<keyword evidence="9 14" id="KW-0460">Magnesium</keyword>
<evidence type="ECO:0000256" key="5">
    <source>
        <dbReference type="ARBA" id="ARBA00014741"/>
    </source>
</evidence>
<feature type="binding site" evidence="14">
    <location>
        <position position="255"/>
    </location>
    <ligand>
        <name>Mg(2+)</name>
        <dbReference type="ChEBI" id="CHEBI:18420"/>
    </ligand>
</feature>
<dbReference type="PANTHER" id="PTHR43069">
    <property type="entry name" value="FUMARYLACETOACETASE"/>
    <property type="match status" value="1"/>
</dbReference>
<dbReference type="InterPro" id="IPR036462">
    <property type="entry name" value="Fumarylacetoacetase_N_sf"/>
</dbReference>
<evidence type="ECO:0000256" key="11">
    <source>
        <dbReference type="ARBA" id="ARBA00023232"/>
    </source>
</evidence>
<dbReference type="GO" id="GO:0006572">
    <property type="term" value="P:L-tyrosine catabolic process"/>
    <property type="evidence" value="ECO:0007669"/>
    <property type="project" value="UniProtKB-UniRule"/>
</dbReference>
<dbReference type="FunFam" id="3.90.850.10:FF:000004">
    <property type="entry name" value="Fumarylacetoacetase"/>
    <property type="match status" value="1"/>
</dbReference>
<evidence type="ECO:0000256" key="12">
    <source>
        <dbReference type="PIRSR" id="PIRSR605959-1"/>
    </source>
</evidence>
<feature type="binding site" evidence="13">
    <location>
        <position position="242"/>
    </location>
    <ligand>
        <name>substrate</name>
    </ligand>
</feature>
<evidence type="ECO:0000259" key="17">
    <source>
        <dbReference type="Pfam" id="PF09298"/>
    </source>
</evidence>
<feature type="binding site" evidence="14">
    <location>
        <position position="200"/>
    </location>
    <ligand>
        <name>Ca(2+)</name>
        <dbReference type="ChEBI" id="CHEBI:29108"/>
    </ligand>
</feature>
<keyword evidence="8 14" id="KW-0106">Calcium</keyword>
<keyword evidence="7 15" id="KW-0378">Hydrolase</keyword>
<evidence type="ECO:0000256" key="6">
    <source>
        <dbReference type="ARBA" id="ARBA00022723"/>
    </source>
</evidence>
<evidence type="ECO:0000256" key="4">
    <source>
        <dbReference type="ARBA" id="ARBA00012094"/>
    </source>
</evidence>
<dbReference type="GO" id="GO:0004334">
    <property type="term" value="F:fumarylacetoacetase activity"/>
    <property type="evidence" value="ECO:0007669"/>
    <property type="project" value="UniProtKB-UniRule"/>
</dbReference>
<dbReference type="EC" id="3.7.1.2" evidence="4 15"/>
<dbReference type="Pfam" id="PF01557">
    <property type="entry name" value="FAA_hydrolase"/>
    <property type="match status" value="1"/>
</dbReference>
<comment type="similarity">
    <text evidence="3 15">Belongs to the FAH family.</text>
</comment>
<keyword evidence="10 15" id="KW-0828">Tyrosine catabolism</keyword>
<dbReference type="Pfam" id="PF09298">
    <property type="entry name" value="FAA_hydrolase_N"/>
    <property type="match status" value="1"/>
</dbReference>
<feature type="binding site" evidence="13">
    <location>
        <position position="143"/>
    </location>
    <ligand>
        <name>substrate</name>
    </ligand>
</feature>
<proteinExistence type="inferred from homology"/>
<comment type="catalytic activity">
    <reaction evidence="1 15">
        <text>4-fumarylacetoacetate + H2O = acetoacetate + fumarate + H(+)</text>
        <dbReference type="Rhea" id="RHEA:10244"/>
        <dbReference type="ChEBI" id="CHEBI:13705"/>
        <dbReference type="ChEBI" id="CHEBI:15377"/>
        <dbReference type="ChEBI" id="CHEBI:15378"/>
        <dbReference type="ChEBI" id="CHEBI:18034"/>
        <dbReference type="ChEBI" id="CHEBI:29806"/>
        <dbReference type="EC" id="3.7.1.2"/>
    </reaction>
</comment>
<evidence type="ECO:0000313" key="19">
    <source>
        <dbReference type="WBParaSite" id="MBELARI_LOCUS19465"/>
    </source>
</evidence>
<dbReference type="SUPFAM" id="SSF63433">
    <property type="entry name" value="Fumarylacetoacetate hydrolase, FAH, N-terminal domain"/>
    <property type="match status" value="1"/>
</dbReference>
<dbReference type="AlphaFoldDB" id="A0AAF3EYZ8"/>
<dbReference type="InterPro" id="IPR015377">
    <property type="entry name" value="Fumarylacetoacetase_N"/>
</dbReference>
<evidence type="ECO:0000256" key="7">
    <source>
        <dbReference type="ARBA" id="ARBA00022801"/>
    </source>
</evidence>
<feature type="binding site" evidence="13">
    <location>
        <position position="246"/>
    </location>
    <ligand>
        <name>substrate</name>
    </ligand>
</feature>
<dbReference type="InterPro" id="IPR036663">
    <property type="entry name" value="Fumarylacetoacetase_C_sf"/>
</dbReference>
<evidence type="ECO:0000259" key="16">
    <source>
        <dbReference type="Pfam" id="PF01557"/>
    </source>
</evidence>
<evidence type="ECO:0000313" key="18">
    <source>
        <dbReference type="Proteomes" id="UP000887575"/>
    </source>
</evidence>
<organism evidence="18 19">
    <name type="scientific">Mesorhabditis belari</name>
    <dbReference type="NCBI Taxonomy" id="2138241"/>
    <lineage>
        <taxon>Eukaryota</taxon>
        <taxon>Metazoa</taxon>
        <taxon>Ecdysozoa</taxon>
        <taxon>Nematoda</taxon>
        <taxon>Chromadorea</taxon>
        <taxon>Rhabditida</taxon>
        <taxon>Rhabditina</taxon>
        <taxon>Rhabditomorpha</taxon>
        <taxon>Rhabditoidea</taxon>
        <taxon>Rhabditidae</taxon>
        <taxon>Mesorhabditinae</taxon>
        <taxon>Mesorhabditis</taxon>
    </lineage>
</organism>
<evidence type="ECO:0000256" key="15">
    <source>
        <dbReference type="RuleBase" id="RU366008"/>
    </source>
</evidence>
<evidence type="ECO:0000256" key="1">
    <source>
        <dbReference type="ARBA" id="ARBA00000353"/>
    </source>
</evidence>
<evidence type="ECO:0000256" key="9">
    <source>
        <dbReference type="ARBA" id="ARBA00022842"/>
    </source>
</evidence>
<dbReference type="SUPFAM" id="SSF56529">
    <property type="entry name" value="FAH"/>
    <property type="match status" value="1"/>
</dbReference>
<keyword evidence="11 15" id="KW-0585">Phenylalanine catabolism</keyword>
<keyword evidence="6 14" id="KW-0479">Metal-binding</keyword>
<dbReference type="GO" id="GO:0046872">
    <property type="term" value="F:metal ion binding"/>
    <property type="evidence" value="ECO:0007669"/>
    <property type="project" value="UniProtKB-UniRule"/>
</dbReference>
<feature type="binding site" evidence="14">
    <location>
        <position position="202"/>
    </location>
    <ligand>
        <name>Ca(2+)</name>
        <dbReference type="ChEBI" id="CHEBI:29108"/>
    </ligand>
</feature>
<dbReference type="InterPro" id="IPR011234">
    <property type="entry name" value="Fumarylacetoacetase-like_C"/>
</dbReference>
<feature type="active site" description="Proton acceptor" evidence="12">
    <location>
        <position position="134"/>
    </location>
</feature>
<feature type="binding site" evidence="13">
    <location>
        <position position="129"/>
    </location>
    <ligand>
        <name>substrate</name>
    </ligand>
</feature>
<evidence type="ECO:0000256" key="2">
    <source>
        <dbReference type="ARBA" id="ARBA00004782"/>
    </source>
</evidence>
<evidence type="ECO:0000256" key="14">
    <source>
        <dbReference type="PIRSR" id="PIRSR605959-3"/>
    </source>
</evidence>
<keyword evidence="18" id="KW-1185">Reference proteome</keyword>
<comment type="cofactor">
    <cofactor evidence="15">
        <name>Mg(2+)</name>
        <dbReference type="ChEBI" id="CHEBI:18420"/>
    </cofactor>
    <cofactor evidence="15">
        <name>Ca(2+)</name>
        <dbReference type="ChEBI" id="CHEBI:29108"/>
    </cofactor>
</comment>
<dbReference type="Proteomes" id="UP000887575">
    <property type="component" value="Unassembled WGS sequence"/>
</dbReference>
<feature type="binding site" evidence="13">
    <location>
        <position position="352"/>
    </location>
    <ligand>
        <name>substrate</name>
    </ligand>
</feature>
<evidence type="ECO:0000256" key="3">
    <source>
        <dbReference type="ARBA" id="ARBA00010211"/>
    </source>
</evidence>
<dbReference type="InterPro" id="IPR005959">
    <property type="entry name" value="Fumarylacetoacetase"/>
</dbReference>
<dbReference type="PANTHER" id="PTHR43069:SF2">
    <property type="entry name" value="FUMARYLACETOACETASE"/>
    <property type="match status" value="1"/>
</dbReference>
<feature type="binding site" evidence="14">
    <location>
        <position position="235"/>
    </location>
    <ligand>
        <name>Ca(2+)</name>
        <dbReference type="ChEBI" id="CHEBI:29108"/>
    </ligand>
</feature>
<feature type="binding site" evidence="14">
    <location>
        <position position="235"/>
    </location>
    <ligand>
        <name>Mg(2+)</name>
        <dbReference type="ChEBI" id="CHEBI:18420"/>
    </ligand>
</feature>
<dbReference type="GO" id="GO:0006559">
    <property type="term" value="P:L-phenylalanine catabolic process"/>
    <property type="evidence" value="ECO:0007669"/>
    <property type="project" value="UniProtKB-UniRule"/>
</dbReference>
<dbReference type="Gene3D" id="3.90.850.10">
    <property type="entry name" value="Fumarylacetoacetase-like, C-terminal domain"/>
    <property type="match status" value="1"/>
</dbReference>